<reference evidence="8 9" key="1">
    <citation type="submission" date="2015-02" db="EMBL/GenBank/DDBJ databases">
        <title>Draft genome sequences of ten Microbacterium spp. with emphasis on heavy metal contaminated environments.</title>
        <authorList>
            <person name="Corretto E."/>
        </authorList>
    </citation>
    <scope>NUCLEOTIDE SEQUENCE [LARGE SCALE GENOMIC DNA]</scope>
    <source>
        <strain evidence="8 9">ARN176</strain>
    </source>
</reference>
<dbReference type="STRING" id="582680.RS86_02950"/>
<dbReference type="GO" id="GO:0005886">
    <property type="term" value="C:plasma membrane"/>
    <property type="evidence" value="ECO:0007669"/>
    <property type="project" value="UniProtKB-SubCell"/>
</dbReference>
<gene>
    <name evidence="8" type="ORF">RS86_02950</name>
</gene>
<comment type="caution">
    <text evidence="8">The sequence shown here is derived from an EMBL/GenBank/DDBJ whole genome shotgun (WGS) entry which is preliminary data.</text>
</comment>
<evidence type="ECO:0000313" key="8">
    <source>
        <dbReference type="EMBL" id="KJL31675.1"/>
    </source>
</evidence>
<feature type="transmembrane region" description="Helical" evidence="7">
    <location>
        <begin position="275"/>
        <end position="292"/>
    </location>
</feature>
<keyword evidence="3 7" id="KW-0812">Transmembrane</keyword>
<feature type="transmembrane region" description="Helical" evidence="7">
    <location>
        <begin position="30"/>
        <end position="51"/>
    </location>
</feature>
<evidence type="ECO:0008006" key="10">
    <source>
        <dbReference type="Google" id="ProtNLM"/>
    </source>
</evidence>
<evidence type="ECO:0000256" key="4">
    <source>
        <dbReference type="ARBA" id="ARBA00022989"/>
    </source>
</evidence>
<evidence type="ECO:0000256" key="2">
    <source>
        <dbReference type="ARBA" id="ARBA00022475"/>
    </source>
</evidence>
<organism evidence="8 9">
    <name type="scientific">Microbacterium azadirachtae</name>
    <dbReference type="NCBI Taxonomy" id="582680"/>
    <lineage>
        <taxon>Bacteria</taxon>
        <taxon>Bacillati</taxon>
        <taxon>Actinomycetota</taxon>
        <taxon>Actinomycetes</taxon>
        <taxon>Micrococcales</taxon>
        <taxon>Microbacteriaceae</taxon>
        <taxon>Microbacterium</taxon>
    </lineage>
</organism>
<dbReference type="InterPro" id="IPR022791">
    <property type="entry name" value="L-PG_synthase/AglD"/>
</dbReference>
<feature type="transmembrane region" description="Helical" evidence="7">
    <location>
        <begin position="57"/>
        <end position="81"/>
    </location>
</feature>
<dbReference type="PATRIC" id="fig|582680.6.peg.3030"/>
<comment type="subcellular location">
    <subcellularLocation>
        <location evidence="1">Cell membrane</location>
        <topology evidence="1">Multi-pass membrane protein</topology>
    </subcellularLocation>
</comment>
<dbReference type="Proteomes" id="UP000033740">
    <property type="component" value="Unassembled WGS sequence"/>
</dbReference>
<keyword evidence="5 7" id="KW-0472">Membrane</keyword>
<dbReference type="RefSeq" id="WP_082076811.1">
    <property type="nucleotide sequence ID" value="NZ_JYIX01000038.1"/>
</dbReference>
<name>A0A0F0LHE1_9MICO</name>
<accession>A0A0F0LHE1</accession>
<dbReference type="PANTHER" id="PTHR40277:SF1">
    <property type="entry name" value="BLL5419 PROTEIN"/>
    <property type="match status" value="1"/>
</dbReference>
<feature type="transmembrane region" description="Helical" evidence="7">
    <location>
        <begin position="248"/>
        <end position="268"/>
    </location>
</feature>
<dbReference type="AlphaFoldDB" id="A0A0F0LHE1"/>
<feature type="transmembrane region" description="Helical" evidence="7">
    <location>
        <begin position="298"/>
        <end position="315"/>
    </location>
</feature>
<dbReference type="Pfam" id="PF03706">
    <property type="entry name" value="LPG_synthase_TM"/>
    <property type="match status" value="1"/>
</dbReference>
<keyword evidence="2" id="KW-1003">Cell membrane</keyword>
<evidence type="ECO:0000256" key="5">
    <source>
        <dbReference type="ARBA" id="ARBA00023136"/>
    </source>
</evidence>
<feature type="compositionally biased region" description="Low complexity" evidence="6">
    <location>
        <begin position="1"/>
        <end position="18"/>
    </location>
</feature>
<feature type="transmembrane region" description="Helical" evidence="7">
    <location>
        <begin position="171"/>
        <end position="194"/>
    </location>
</feature>
<evidence type="ECO:0000256" key="6">
    <source>
        <dbReference type="SAM" id="MobiDB-lite"/>
    </source>
</evidence>
<protein>
    <recommendedName>
        <fullName evidence="10">Lysylphosphatidylglycerol synthase TM region</fullName>
    </recommendedName>
</protein>
<sequence>MAAVSPAPEGVAAHAPAASETGRNRPRIRLALRVGAGIAILLATALVVGFGPFLRGIAAISPLSVLAALALAVIATAAAAWRWRVVATGYGLTLSRRAAFTAYYRSQFLNAVLPAGVLGDVHRAWEHGRDQTRVGDAARAVAVERTLGQLVQIVLTLAILLPLGFGSSLVPLVWCAAVIAVVVAVVAASAALLPGPRRLLRREWALLRPVLTRPAALSAIVLASVLVVTSHVALFVVAALAVGLPVGGGTAAVGLVVLAASAIPLNIGGWGPREAVAGAAFALAGLGASVGVSVSTAFGVLALIGVVPGAVVLLLERRRRS</sequence>
<dbReference type="EMBL" id="JYIX01000038">
    <property type="protein sequence ID" value="KJL31675.1"/>
    <property type="molecule type" value="Genomic_DNA"/>
</dbReference>
<feature type="transmembrane region" description="Helical" evidence="7">
    <location>
        <begin position="215"/>
        <end position="242"/>
    </location>
</feature>
<proteinExistence type="predicted"/>
<feature type="region of interest" description="Disordered" evidence="6">
    <location>
        <begin position="1"/>
        <end position="20"/>
    </location>
</feature>
<evidence type="ECO:0000256" key="7">
    <source>
        <dbReference type="SAM" id="Phobius"/>
    </source>
</evidence>
<keyword evidence="9" id="KW-1185">Reference proteome</keyword>
<evidence type="ECO:0000256" key="1">
    <source>
        <dbReference type="ARBA" id="ARBA00004651"/>
    </source>
</evidence>
<feature type="transmembrane region" description="Helical" evidence="7">
    <location>
        <begin position="147"/>
        <end position="165"/>
    </location>
</feature>
<evidence type="ECO:0000313" key="9">
    <source>
        <dbReference type="Proteomes" id="UP000033740"/>
    </source>
</evidence>
<evidence type="ECO:0000256" key="3">
    <source>
        <dbReference type="ARBA" id="ARBA00022692"/>
    </source>
</evidence>
<dbReference type="PANTHER" id="PTHR40277">
    <property type="entry name" value="BLL5419 PROTEIN"/>
    <property type="match status" value="1"/>
</dbReference>
<keyword evidence="4 7" id="KW-1133">Transmembrane helix</keyword>